<dbReference type="Proteomes" id="UP000078316">
    <property type="component" value="Unassembled WGS sequence"/>
</dbReference>
<proteinExistence type="predicted"/>
<gene>
    <name evidence="2" type="ORF">A5481_19770</name>
</gene>
<evidence type="ECO:0000313" key="2">
    <source>
        <dbReference type="EMBL" id="OAS22209.1"/>
    </source>
</evidence>
<name>A0A179S596_9HYPH</name>
<accession>A0A179S596</accession>
<dbReference type="STRING" id="427683.A5481_19770"/>
<evidence type="ECO:0000256" key="1">
    <source>
        <dbReference type="SAM" id="MobiDB-lite"/>
    </source>
</evidence>
<comment type="caution">
    <text evidence="2">The sequence shown here is derived from an EMBL/GenBank/DDBJ whole genome shotgun (WGS) entry which is preliminary data.</text>
</comment>
<evidence type="ECO:0000313" key="3">
    <source>
        <dbReference type="Proteomes" id="UP000078316"/>
    </source>
</evidence>
<dbReference type="AlphaFoldDB" id="A0A179S596"/>
<dbReference type="RefSeq" id="WP_048432636.1">
    <property type="nucleotide sequence ID" value="NZ_LWHQ01000039.1"/>
</dbReference>
<feature type="compositionally biased region" description="Basic and acidic residues" evidence="1">
    <location>
        <begin position="82"/>
        <end position="93"/>
    </location>
</feature>
<dbReference type="EMBL" id="LWHQ01000039">
    <property type="protein sequence ID" value="OAS22209.1"/>
    <property type="molecule type" value="Genomic_DNA"/>
</dbReference>
<reference evidence="2 3" key="1">
    <citation type="submission" date="2016-04" db="EMBL/GenBank/DDBJ databases">
        <authorList>
            <person name="Evans L.H."/>
            <person name="Alamgir A."/>
            <person name="Owens N."/>
            <person name="Weber N.D."/>
            <person name="Virtaneva K."/>
            <person name="Barbian K."/>
            <person name="Babar A."/>
            <person name="Rosenke K."/>
        </authorList>
    </citation>
    <scope>NUCLEOTIDE SEQUENCE [LARGE SCALE GENOMIC DNA]</scope>
    <source>
        <strain evidence="2 3">PMB02</strain>
    </source>
</reference>
<sequence length="100" mass="11147">MAEDKAITILASDRPISGSRLDQLIRWYDAQARSEDRLADELAGTDLTEAAARNRSRARAHRDTVLALSLLQPTPEPPAPEFRGHLTPRERPRAQVRAPP</sequence>
<feature type="region of interest" description="Disordered" evidence="1">
    <location>
        <begin position="67"/>
        <end position="100"/>
    </location>
</feature>
<protein>
    <submittedName>
        <fullName evidence="2">Uncharacterized protein</fullName>
    </submittedName>
</protein>
<organism evidence="2 3">
    <name type="scientific">Methylobacterium platani</name>
    <dbReference type="NCBI Taxonomy" id="427683"/>
    <lineage>
        <taxon>Bacteria</taxon>
        <taxon>Pseudomonadati</taxon>
        <taxon>Pseudomonadota</taxon>
        <taxon>Alphaproteobacteria</taxon>
        <taxon>Hyphomicrobiales</taxon>
        <taxon>Methylobacteriaceae</taxon>
        <taxon>Methylobacterium</taxon>
    </lineage>
</organism>
<dbReference type="OrthoDB" id="8003671at2"/>